<evidence type="ECO:0000256" key="3">
    <source>
        <dbReference type="ARBA" id="ARBA00022801"/>
    </source>
</evidence>
<evidence type="ECO:0000259" key="7">
    <source>
        <dbReference type="PROSITE" id="PS51194"/>
    </source>
</evidence>
<accession>A0A8J8NPG8</accession>
<keyword evidence="5" id="KW-0067">ATP-binding</keyword>
<dbReference type="CDD" id="cd18787">
    <property type="entry name" value="SF2_C_DEAD"/>
    <property type="match status" value="1"/>
</dbReference>
<dbReference type="Pfam" id="PF00270">
    <property type="entry name" value="DEAD"/>
    <property type="match status" value="1"/>
</dbReference>
<keyword evidence="2" id="KW-0547">Nucleotide-binding</keyword>
<keyword evidence="4" id="KW-0347">Helicase</keyword>
<name>A0A8J8NPG8_HALGN</name>
<proteinExistence type="predicted"/>
<evidence type="ECO:0000259" key="6">
    <source>
        <dbReference type="PROSITE" id="PS51192"/>
    </source>
</evidence>
<dbReference type="EC" id="3.6.4.13" evidence="1"/>
<dbReference type="Proteomes" id="UP000785679">
    <property type="component" value="Unassembled WGS sequence"/>
</dbReference>
<dbReference type="GO" id="GO:0005524">
    <property type="term" value="F:ATP binding"/>
    <property type="evidence" value="ECO:0007669"/>
    <property type="project" value="UniProtKB-KW"/>
</dbReference>
<evidence type="ECO:0000313" key="9">
    <source>
        <dbReference type="Proteomes" id="UP000785679"/>
    </source>
</evidence>
<dbReference type="SUPFAM" id="SSF52540">
    <property type="entry name" value="P-loop containing nucleoside triphosphate hydrolases"/>
    <property type="match status" value="1"/>
</dbReference>
<reference evidence="8" key="1">
    <citation type="submission" date="2019-06" db="EMBL/GenBank/DDBJ databases">
        <authorList>
            <person name="Zheng W."/>
        </authorList>
    </citation>
    <scope>NUCLEOTIDE SEQUENCE</scope>
    <source>
        <strain evidence="8">QDHG01</strain>
    </source>
</reference>
<dbReference type="InterPro" id="IPR001650">
    <property type="entry name" value="Helicase_C-like"/>
</dbReference>
<keyword evidence="9" id="KW-1185">Reference proteome</keyword>
<gene>
    <name evidence="8" type="ORF">FGO68_gene5815</name>
</gene>
<keyword evidence="3" id="KW-0378">Hydrolase</keyword>
<dbReference type="AlphaFoldDB" id="A0A8J8NPG8"/>
<evidence type="ECO:0000256" key="1">
    <source>
        <dbReference type="ARBA" id="ARBA00012552"/>
    </source>
</evidence>
<dbReference type="PROSITE" id="PS51194">
    <property type="entry name" value="HELICASE_CTER"/>
    <property type="match status" value="1"/>
</dbReference>
<dbReference type="Gene3D" id="3.40.50.300">
    <property type="entry name" value="P-loop containing nucleotide triphosphate hydrolases"/>
    <property type="match status" value="2"/>
</dbReference>
<feature type="domain" description="Helicase ATP-binding" evidence="6">
    <location>
        <begin position="101"/>
        <end position="270"/>
    </location>
</feature>
<comment type="caution">
    <text evidence="8">The sequence shown here is derived from an EMBL/GenBank/DDBJ whole genome shotgun (WGS) entry which is preliminary data.</text>
</comment>
<dbReference type="OrthoDB" id="312382at2759"/>
<evidence type="ECO:0000256" key="5">
    <source>
        <dbReference type="ARBA" id="ARBA00022840"/>
    </source>
</evidence>
<dbReference type="GO" id="GO:0003724">
    <property type="term" value="F:RNA helicase activity"/>
    <property type="evidence" value="ECO:0007669"/>
    <property type="project" value="UniProtKB-EC"/>
</dbReference>
<sequence length="460" mass="52163">MVIIIINQTFITMVEKTGGAAAARKVTINDKDQVLEVENKQFHAKIANRNNSPFVSQKNSWEDEDTFPIPELLKKGIIEELKWEKPSRIQSVAIPFILKTDEDTKEHENLIAQAKNGAGKSGAFCIGSLLRVDPTIKKVQVVIIGHTRELVNQTYDVLNSIVKFDPEYKISNLLNSTDTKGAQVVVTTLGKLLQHLQGRGAVDLSELRVFVLDEADDFYMDAKKEEEINTFHGFINTKLKRTVQYIFFSATFDTAISEKISAIVSDANQINLKQEQLKLDNIQQYYMKCAKNGKLQFIKDVYESITGKTQTIIFVNSRDFAVKVFNFLKDDGYQVSLIMGGDMSKEERDKQIEKFREGATTVVITTDLLARGFDMPTIQLVINYDVPHKKGNPEYELYLHRIGRAGRFGTPGVAVTLFDREEDEGVFWKIIEKYQMKDKVNKLDSPALLGKVIEELPTDF</sequence>
<evidence type="ECO:0000256" key="2">
    <source>
        <dbReference type="ARBA" id="ARBA00022741"/>
    </source>
</evidence>
<dbReference type="InterPro" id="IPR011545">
    <property type="entry name" value="DEAD/DEAH_box_helicase_dom"/>
</dbReference>
<dbReference type="Pfam" id="PF00271">
    <property type="entry name" value="Helicase_C"/>
    <property type="match status" value="1"/>
</dbReference>
<dbReference type="PANTHER" id="PTHR47958">
    <property type="entry name" value="ATP-DEPENDENT RNA HELICASE DBP3"/>
    <property type="match status" value="1"/>
</dbReference>
<dbReference type="SMART" id="SM00490">
    <property type="entry name" value="HELICc"/>
    <property type="match status" value="1"/>
</dbReference>
<evidence type="ECO:0000256" key="4">
    <source>
        <dbReference type="ARBA" id="ARBA00022806"/>
    </source>
</evidence>
<dbReference type="SMART" id="SM00487">
    <property type="entry name" value="DEXDc"/>
    <property type="match status" value="1"/>
</dbReference>
<feature type="domain" description="Helicase C-terminal" evidence="7">
    <location>
        <begin position="281"/>
        <end position="449"/>
    </location>
</feature>
<protein>
    <recommendedName>
        <fullName evidence="1">RNA helicase</fullName>
        <ecNumber evidence="1">3.6.4.13</ecNumber>
    </recommendedName>
</protein>
<dbReference type="InterPro" id="IPR014001">
    <property type="entry name" value="Helicase_ATP-bd"/>
</dbReference>
<dbReference type="GO" id="GO:0003676">
    <property type="term" value="F:nucleic acid binding"/>
    <property type="evidence" value="ECO:0007669"/>
    <property type="project" value="InterPro"/>
</dbReference>
<dbReference type="EMBL" id="RRYP01009380">
    <property type="protein sequence ID" value="TNV79107.1"/>
    <property type="molecule type" value="Genomic_DNA"/>
</dbReference>
<dbReference type="GO" id="GO:0016787">
    <property type="term" value="F:hydrolase activity"/>
    <property type="evidence" value="ECO:0007669"/>
    <property type="project" value="UniProtKB-KW"/>
</dbReference>
<dbReference type="PROSITE" id="PS51192">
    <property type="entry name" value="HELICASE_ATP_BIND_1"/>
    <property type="match status" value="1"/>
</dbReference>
<dbReference type="InterPro" id="IPR027417">
    <property type="entry name" value="P-loop_NTPase"/>
</dbReference>
<evidence type="ECO:0000313" key="8">
    <source>
        <dbReference type="EMBL" id="TNV79107.1"/>
    </source>
</evidence>
<organism evidence="8 9">
    <name type="scientific">Halteria grandinella</name>
    <dbReference type="NCBI Taxonomy" id="5974"/>
    <lineage>
        <taxon>Eukaryota</taxon>
        <taxon>Sar</taxon>
        <taxon>Alveolata</taxon>
        <taxon>Ciliophora</taxon>
        <taxon>Intramacronucleata</taxon>
        <taxon>Spirotrichea</taxon>
        <taxon>Stichotrichia</taxon>
        <taxon>Sporadotrichida</taxon>
        <taxon>Halteriidae</taxon>
        <taxon>Halteria</taxon>
    </lineage>
</organism>